<keyword evidence="9" id="KW-1185">Reference proteome</keyword>
<evidence type="ECO:0000313" key="8">
    <source>
        <dbReference type="Proteomes" id="UP001207736"/>
    </source>
</evidence>
<comment type="subcellular location">
    <subcellularLocation>
        <location evidence="1">Cell outer membrane</location>
    </subcellularLocation>
</comment>
<comment type="caution">
    <text evidence="6">The sequence shown here is derived from an EMBL/GenBank/DDBJ whole genome shotgun (WGS) entry which is preliminary data.</text>
</comment>
<organism evidence="6 8">
    <name type="scientific">Capnocytophaga catalasegens</name>
    <dbReference type="NCBI Taxonomy" id="1004260"/>
    <lineage>
        <taxon>Bacteria</taxon>
        <taxon>Pseudomonadati</taxon>
        <taxon>Bacteroidota</taxon>
        <taxon>Flavobacteriia</taxon>
        <taxon>Flavobacteriales</taxon>
        <taxon>Flavobacteriaceae</taxon>
        <taxon>Capnocytophaga</taxon>
    </lineage>
</organism>
<dbReference type="Gene3D" id="2.40.170.20">
    <property type="entry name" value="TonB-dependent receptor, beta-barrel domain"/>
    <property type="match status" value="1"/>
</dbReference>
<dbReference type="InterPro" id="IPR008969">
    <property type="entry name" value="CarboxyPept-like_regulatory"/>
</dbReference>
<dbReference type="Proteomes" id="UP001208692">
    <property type="component" value="Unassembled WGS sequence"/>
</dbReference>
<proteinExistence type="predicted"/>
<feature type="chain" id="PRO_5043472892" description="Outer membrane protein beta-barrel domain-containing protein" evidence="4">
    <location>
        <begin position="19"/>
        <end position="801"/>
    </location>
</feature>
<gene>
    <name evidence="6" type="ORF">RCZ15_18720</name>
    <name evidence="7" type="ORF">RCZ16_20590</name>
</gene>
<evidence type="ECO:0000259" key="5">
    <source>
        <dbReference type="Pfam" id="PF14905"/>
    </source>
</evidence>
<dbReference type="Proteomes" id="UP001207736">
    <property type="component" value="Unassembled WGS sequence"/>
</dbReference>
<evidence type="ECO:0000256" key="4">
    <source>
        <dbReference type="SAM" id="SignalP"/>
    </source>
</evidence>
<dbReference type="InterPro" id="IPR036942">
    <property type="entry name" value="Beta-barrel_TonB_sf"/>
</dbReference>
<dbReference type="PANTHER" id="PTHR40980">
    <property type="entry name" value="PLUG DOMAIN-CONTAINING PROTEIN"/>
    <property type="match status" value="1"/>
</dbReference>
<feature type="domain" description="Outer membrane protein beta-barrel" evidence="5">
    <location>
        <begin position="378"/>
        <end position="780"/>
    </location>
</feature>
<dbReference type="EMBL" id="BQKA01000034">
    <property type="protein sequence ID" value="GJM50899.1"/>
    <property type="molecule type" value="Genomic_DNA"/>
</dbReference>
<reference evidence="6 9" key="1">
    <citation type="submission" date="2021-11" db="EMBL/GenBank/DDBJ databases">
        <title>Draft genome sequence of Capnocytophaga sp. strain KC07075 isolated from cat oral cavity.</title>
        <authorList>
            <person name="Suzuki M."/>
            <person name="Imaoka K."/>
            <person name="Kimura M."/>
            <person name="Morikawa S."/>
            <person name="Maeda K."/>
        </authorList>
    </citation>
    <scope>NUCLEOTIDE SEQUENCE</scope>
    <source>
        <strain evidence="6">KC07075</strain>
        <strain evidence="7 9">KC07079</strain>
    </source>
</reference>
<dbReference type="InterPro" id="IPR041700">
    <property type="entry name" value="OMP_b-brl_3"/>
</dbReference>
<sequence length="801" mass="91596">MKKIIFFYLALVFSTLSAQSLYTISGRVIEENTESIPYAVVSLMDNQSQKAIAQTTTDANGYFSLSAKNSEMQIVIFASGYESYQGQAFFLQQNIQLGNIVLKASIIELSDVVVTASSKKPVVRLENGKIIFSPKESVVTLGSNAFDALKKTPGVLVDNTNTISIMGKKGTVVFINGKSTYMQAEDLASFLKSISASQIKNIEILLNPSAQYDAEGSSGIINIVLSKTHIEGTFLSVGSGISYWKHTRNNTDISLQHNTKKRNINFGYNHQFGNIDYNYGSDRRLDDNWYISSSADTDRRKSISANLGTDIFLNDKNTIGVNLTANTLFGKGNIDTQNDIYDKHFTYQKTLYGQSNYTKQKANRYGVNTFYEYRISDEEKYNVDIDYIFFDGVSVILQPNWHKEINTDKIADDTFLADSDRKVHIFAAAFHQKFPLWQGKWSSGIKFSQVKTHNRSDYLTVLSSGNLLNVNRSNTFDYQERLLAAYLQSAYQLSEKLSAEIGIRSEYTFAIGKLFPRQGSLQSYQENKRQYPNFFPFLNLTYQQNEKNSYALSYSKRIARPAYQDLSPFIQSLDGLSDWVGNPFLEPQKIQKLTTSATWDKTTAILSYTFTDNYSGQITEKHQNQRVIMIPRNIGHQNHFSASILQEIQWTSWYKMHLNSSIFYMHNVFSIPDYASFSPRKWTFTCNSQHQFKLPWHITGEVNTNYYSNQIINANEVTKPSGFIDIGLQRSFWDNQLNVALSFTDIFHTQRWDSESHLPNLDNYIWGYGESRQVKCYLTYKIGKQKEKISHQSDLNEAERF</sequence>
<dbReference type="EMBL" id="BQKB01000049">
    <property type="protein sequence ID" value="GJM53743.1"/>
    <property type="molecule type" value="Genomic_DNA"/>
</dbReference>
<dbReference type="AlphaFoldDB" id="A0AAV5AW91"/>
<keyword evidence="3" id="KW-0998">Cell outer membrane</keyword>
<dbReference type="Pfam" id="PF13620">
    <property type="entry name" value="CarboxypepD_reg"/>
    <property type="match status" value="1"/>
</dbReference>
<keyword evidence="2" id="KW-0472">Membrane</keyword>
<name>A0AAV5AW91_9FLAO</name>
<evidence type="ECO:0000313" key="6">
    <source>
        <dbReference type="EMBL" id="GJM50899.1"/>
    </source>
</evidence>
<dbReference type="SUPFAM" id="SSF49464">
    <property type="entry name" value="Carboxypeptidase regulatory domain-like"/>
    <property type="match status" value="1"/>
</dbReference>
<keyword evidence="4" id="KW-0732">Signal</keyword>
<dbReference type="Gene3D" id="2.60.40.1120">
    <property type="entry name" value="Carboxypeptidase-like, regulatory domain"/>
    <property type="match status" value="1"/>
</dbReference>
<protein>
    <recommendedName>
        <fullName evidence="5">Outer membrane protein beta-barrel domain-containing protein</fullName>
    </recommendedName>
</protein>
<evidence type="ECO:0000256" key="3">
    <source>
        <dbReference type="ARBA" id="ARBA00023237"/>
    </source>
</evidence>
<dbReference type="PANTHER" id="PTHR40980:SF4">
    <property type="entry name" value="TONB-DEPENDENT RECEPTOR-LIKE BETA-BARREL DOMAIN-CONTAINING PROTEIN"/>
    <property type="match status" value="1"/>
</dbReference>
<evidence type="ECO:0000313" key="7">
    <source>
        <dbReference type="EMBL" id="GJM53743.1"/>
    </source>
</evidence>
<evidence type="ECO:0000313" key="9">
    <source>
        <dbReference type="Proteomes" id="UP001208692"/>
    </source>
</evidence>
<dbReference type="RefSeq" id="WP_264847245.1">
    <property type="nucleotide sequence ID" value="NZ_BPMA01000044.1"/>
</dbReference>
<evidence type="ECO:0000256" key="2">
    <source>
        <dbReference type="ARBA" id="ARBA00023136"/>
    </source>
</evidence>
<dbReference type="InterPro" id="IPR037066">
    <property type="entry name" value="Plug_dom_sf"/>
</dbReference>
<dbReference type="GO" id="GO:0009279">
    <property type="term" value="C:cell outer membrane"/>
    <property type="evidence" value="ECO:0007669"/>
    <property type="project" value="UniProtKB-SubCell"/>
</dbReference>
<dbReference type="SUPFAM" id="SSF56935">
    <property type="entry name" value="Porins"/>
    <property type="match status" value="1"/>
</dbReference>
<evidence type="ECO:0000256" key="1">
    <source>
        <dbReference type="ARBA" id="ARBA00004442"/>
    </source>
</evidence>
<dbReference type="Pfam" id="PF14905">
    <property type="entry name" value="OMP_b-brl_3"/>
    <property type="match status" value="1"/>
</dbReference>
<dbReference type="Gene3D" id="2.170.130.10">
    <property type="entry name" value="TonB-dependent receptor, plug domain"/>
    <property type="match status" value="1"/>
</dbReference>
<accession>A0AAV5AW91</accession>
<feature type="signal peptide" evidence="4">
    <location>
        <begin position="1"/>
        <end position="18"/>
    </location>
</feature>